<sequence length="338" mass="38778">MEDGNAAPAAAPGSSATPQAGETTVPGDLPLLRLDWQRFPAHGRESTKFSVEIHHGGNFVGSGQRISYLDEKSTVWFDNLDINSFNYETLLYMINRLGYEQRLYIFWCPPGNTLDALKEIVMEKHCKMMAEASVESKVLMLFIHHPDENEHQVKDEILQGANSDDSEEEEDYECGSDEDPSWYDSDYDMKEDDDLFEEHVDDLEVDDMFDKGKENAAQHAHIPGSDDVNEADLELPMEDDGEKRHKSDFDDDEYKKKKNKKQVVYKFKPFNTDGDMANPQFKIGMIFDSVEVVRKAVAQYAVNERVQIRKKRNNKKRFEGFVKEKHPQRSRVPGGLLL</sequence>
<evidence type="ECO:0000313" key="1">
    <source>
        <dbReference type="EnsemblPlants" id="AVESA.00010b.r2.3DG0571790.1.CDS"/>
    </source>
</evidence>
<proteinExistence type="predicted"/>
<reference evidence="1" key="2">
    <citation type="submission" date="2025-09" db="UniProtKB">
        <authorList>
            <consortium name="EnsemblPlants"/>
        </authorList>
    </citation>
    <scope>IDENTIFICATION</scope>
</reference>
<evidence type="ECO:0000313" key="2">
    <source>
        <dbReference type="Proteomes" id="UP001732700"/>
    </source>
</evidence>
<accession>A0ACD5W8F0</accession>
<organism evidence="1 2">
    <name type="scientific">Avena sativa</name>
    <name type="common">Oat</name>
    <dbReference type="NCBI Taxonomy" id="4498"/>
    <lineage>
        <taxon>Eukaryota</taxon>
        <taxon>Viridiplantae</taxon>
        <taxon>Streptophyta</taxon>
        <taxon>Embryophyta</taxon>
        <taxon>Tracheophyta</taxon>
        <taxon>Spermatophyta</taxon>
        <taxon>Magnoliopsida</taxon>
        <taxon>Liliopsida</taxon>
        <taxon>Poales</taxon>
        <taxon>Poaceae</taxon>
        <taxon>BOP clade</taxon>
        <taxon>Pooideae</taxon>
        <taxon>Poodae</taxon>
        <taxon>Poeae</taxon>
        <taxon>Poeae Chloroplast Group 1 (Aveneae type)</taxon>
        <taxon>Aveninae</taxon>
        <taxon>Avena</taxon>
    </lineage>
</organism>
<keyword evidence="2" id="KW-1185">Reference proteome</keyword>
<name>A0ACD5W8F0_AVESA</name>
<dbReference type="Proteomes" id="UP001732700">
    <property type="component" value="Chromosome 3D"/>
</dbReference>
<protein>
    <submittedName>
        <fullName evidence="1">Uncharacterized protein</fullName>
    </submittedName>
</protein>
<reference evidence="1" key="1">
    <citation type="submission" date="2021-05" db="EMBL/GenBank/DDBJ databases">
        <authorList>
            <person name="Scholz U."/>
            <person name="Mascher M."/>
            <person name="Fiebig A."/>
        </authorList>
    </citation>
    <scope>NUCLEOTIDE SEQUENCE [LARGE SCALE GENOMIC DNA]</scope>
</reference>
<dbReference type="EnsemblPlants" id="AVESA.00010b.r2.3DG0571790.1">
    <property type="protein sequence ID" value="AVESA.00010b.r2.3DG0571790.1.CDS"/>
    <property type="gene ID" value="AVESA.00010b.r2.3DG0571790"/>
</dbReference>